<feature type="transmembrane region" description="Helical" evidence="6">
    <location>
        <begin position="284"/>
        <end position="304"/>
    </location>
</feature>
<dbReference type="SUPFAM" id="SSF143865">
    <property type="entry name" value="CorA soluble domain-like"/>
    <property type="match status" value="1"/>
</dbReference>
<evidence type="ECO:0000256" key="6">
    <source>
        <dbReference type="SAM" id="Phobius"/>
    </source>
</evidence>
<dbReference type="SUPFAM" id="SSF144083">
    <property type="entry name" value="Magnesium transport protein CorA, transmembrane region"/>
    <property type="match status" value="1"/>
</dbReference>
<evidence type="ECO:0000256" key="4">
    <source>
        <dbReference type="ARBA" id="ARBA00022989"/>
    </source>
</evidence>
<comment type="similarity">
    <text evidence="2">Belongs to the CorA metal ion transporter (MIT) (TC 1.A.35) family.</text>
</comment>
<accession>A0ABQ0E290</accession>
<dbReference type="PANTHER" id="PTHR47891:SF2">
    <property type="entry name" value="MAGNESIUM AND COBALT TRANSPORTER"/>
    <property type="match status" value="1"/>
</dbReference>
<evidence type="ECO:0000256" key="2">
    <source>
        <dbReference type="ARBA" id="ARBA00009765"/>
    </source>
</evidence>
<organism evidence="7 8">
    <name type="scientific">Porphyromonas miyakawae</name>
    <dbReference type="NCBI Taxonomy" id="3137470"/>
    <lineage>
        <taxon>Bacteria</taxon>
        <taxon>Pseudomonadati</taxon>
        <taxon>Bacteroidota</taxon>
        <taxon>Bacteroidia</taxon>
        <taxon>Bacteroidales</taxon>
        <taxon>Porphyromonadaceae</taxon>
        <taxon>Porphyromonas</taxon>
    </lineage>
</organism>
<evidence type="ECO:0000313" key="7">
    <source>
        <dbReference type="EMBL" id="GAB1251808.1"/>
    </source>
</evidence>
<keyword evidence="8" id="KW-1185">Reference proteome</keyword>
<dbReference type="Pfam" id="PF01544">
    <property type="entry name" value="CorA"/>
    <property type="match status" value="1"/>
</dbReference>
<dbReference type="Gene3D" id="1.20.58.340">
    <property type="entry name" value="Magnesium transport protein CorA, transmembrane region"/>
    <property type="match status" value="2"/>
</dbReference>
<keyword evidence="5 6" id="KW-0472">Membrane</keyword>
<reference evidence="7 8" key="1">
    <citation type="journal article" date="2025" name="Int. J. Syst. Evol. Microbiol.">
        <title>Desulfovibrio falkowii sp. nov., Porphyromonas miyakawae sp. nov., Mediterraneibacter flintii sp. nov. and Owariibacterium komagatae gen. nov., sp. nov., isolated from human faeces.</title>
        <authorList>
            <person name="Hamaguchi T."/>
            <person name="Ohara M."/>
            <person name="Hisatomi A."/>
            <person name="Sekiguchi K."/>
            <person name="Takeda J.I."/>
            <person name="Ueyama J."/>
            <person name="Ito M."/>
            <person name="Nishiwaki H."/>
            <person name="Ogi T."/>
            <person name="Hirayama M."/>
            <person name="Ohkuma M."/>
            <person name="Sakamoto M."/>
            <person name="Ohno K."/>
        </authorList>
    </citation>
    <scope>NUCLEOTIDE SEQUENCE [LARGE SCALE GENOMIC DNA]</scope>
    <source>
        <strain evidence="7 8">13CB11C</strain>
    </source>
</reference>
<comment type="subcellular location">
    <subcellularLocation>
        <location evidence="1">Membrane</location>
        <topology evidence="1">Multi-pass membrane protein</topology>
    </subcellularLocation>
</comment>
<dbReference type="PANTHER" id="PTHR47891">
    <property type="entry name" value="TRANSPORTER-RELATED"/>
    <property type="match status" value="1"/>
</dbReference>
<evidence type="ECO:0000256" key="1">
    <source>
        <dbReference type="ARBA" id="ARBA00004141"/>
    </source>
</evidence>
<evidence type="ECO:0000256" key="5">
    <source>
        <dbReference type="ARBA" id="ARBA00023136"/>
    </source>
</evidence>
<keyword evidence="4 6" id="KW-1133">Transmembrane helix</keyword>
<protein>
    <submittedName>
        <fullName evidence="7">Magnesium transporter CorA family protein</fullName>
    </submittedName>
</protein>
<keyword evidence="3 6" id="KW-0812">Transmembrane</keyword>
<evidence type="ECO:0000256" key="3">
    <source>
        <dbReference type="ARBA" id="ARBA00022692"/>
    </source>
</evidence>
<dbReference type="Gene3D" id="3.30.460.20">
    <property type="entry name" value="CorA soluble domain-like"/>
    <property type="match status" value="1"/>
</dbReference>
<dbReference type="InterPro" id="IPR047199">
    <property type="entry name" value="CorA-like"/>
</dbReference>
<dbReference type="EMBL" id="BAAFSF010000002">
    <property type="protein sequence ID" value="GAB1251808.1"/>
    <property type="molecule type" value="Genomic_DNA"/>
</dbReference>
<evidence type="ECO:0000313" key="8">
    <source>
        <dbReference type="Proteomes" id="UP001628220"/>
    </source>
</evidence>
<sequence length="310" mass="35736">MRRIFYPKETFAEGDELKADSWIKVVNPTREDIEYLTEDLLIPEEFIADIADSEERPHNDEEDGWELTVIRIPIHSGESSAGSYTTVPIGILYSKERHLIVTVSYHRSELMTDFIRHNRRKGNCAYTDVDFIFRLIYSSSVWYLKYLKRIATQLMEHEEALETSIRNEDLLNLMKIQRSLVYFSTSIKGNEAVVVKLKAMHRAKDYDEELAEDMSIELTQAYTTVNIYTEILTGTMDAFASVISNNVNTIMKRMTGVTILLTLPTLIASIFGMNVPLGLEEKPWALGFIILISLLLSIGLFFLLRKIKWF</sequence>
<comment type="caution">
    <text evidence="7">The sequence shown here is derived from an EMBL/GenBank/DDBJ whole genome shotgun (WGS) entry which is preliminary data.</text>
</comment>
<proteinExistence type="inferred from homology"/>
<dbReference type="Proteomes" id="UP001628220">
    <property type="component" value="Unassembled WGS sequence"/>
</dbReference>
<gene>
    <name evidence="7" type="ORF">Tsumi_09130</name>
</gene>
<dbReference type="CDD" id="cd12827">
    <property type="entry name" value="EcCorA_ZntB-like_u2"/>
    <property type="match status" value="1"/>
</dbReference>
<dbReference type="InterPro" id="IPR002523">
    <property type="entry name" value="MgTranspt_CorA/ZnTranspt_ZntB"/>
</dbReference>
<name>A0ABQ0E290_9PORP</name>
<dbReference type="InterPro" id="IPR045861">
    <property type="entry name" value="CorA_cytoplasmic_dom"/>
</dbReference>
<feature type="transmembrane region" description="Helical" evidence="6">
    <location>
        <begin position="254"/>
        <end position="272"/>
    </location>
</feature>
<dbReference type="RefSeq" id="WP_411915625.1">
    <property type="nucleotide sequence ID" value="NZ_BAAFSF010000002.1"/>
</dbReference>
<dbReference type="InterPro" id="IPR045863">
    <property type="entry name" value="CorA_TM1_TM2"/>
</dbReference>